<sequence>MTRDIFLRWFHEHFVPEVRKHKKKGLPQKAVLLLDNAPLHPDESSLAFDDGLITGKFLPPNVTAAIQPMDQSAISEMKRHYRSELLKNLIHEVITLPNFWKQYSLLDAIYGISAAWSKVKLSTLS</sequence>
<dbReference type="OrthoDB" id="7958076at2759"/>
<keyword evidence="3" id="KW-1185">Reference proteome</keyword>
<protein>
    <submittedName>
        <fullName evidence="2">Jerky-like</fullName>
    </submittedName>
</protein>
<dbReference type="Pfam" id="PF03184">
    <property type="entry name" value="DDE_1"/>
    <property type="match status" value="1"/>
</dbReference>
<dbReference type="GO" id="GO:0005634">
    <property type="term" value="C:nucleus"/>
    <property type="evidence" value="ECO:0007669"/>
    <property type="project" value="TreeGrafter"/>
</dbReference>
<dbReference type="PANTHER" id="PTHR19303">
    <property type="entry name" value="TRANSPOSON"/>
    <property type="match status" value="1"/>
</dbReference>
<evidence type="ECO:0000259" key="1">
    <source>
        <dbReference type="Pfam" id="PF03184"/>
    </source>
</evidence>
<gene>
    <name evidence="2" type="primary">JRKL_71</name>
    <name evidence="2" type="ORF">AVEN_170330_1</name>
</gene>
<dbReference type="PANTHER" id="PTHR19303:SF16">
    <property type="entry name" value="JERKY PROTEIN HOMOLOG-LIKE"/>
    <property type="match status" value="1"/>
</dbReference>
<accession>A0A4Y2CBN5</accession>
<dbReference type="Proteomes" id="UP000499080">
    <property type="component" value="Unassembled WGS sequence"/>
</dbReference>
<feature type="domain" description="DDE-1" evidence="1">
    <location>
        <begin position="1"/>
        <end position="124"/>
    </location>
</feature>
<proteinExistence type="predicted"/>
<organism evidence="2 3">
    <name type="scientific">Araneus ventricosus</name>
    <name type="common">Orbweaver spider</name>
    <name type="synonym">Epeira ventricosa</name>
    <dbReference type="NCBI Taxonomy" id="182803"/>
    <lineage>
        <taxon>Eukaryota</taxon>
        <taxon>Metazoa</taxon>
        <taxon>Ecdysozoa</taxon>
        <taxon>Arthropoda</taxon>
        <taxon>Chelicerata</taxon>
        <taxon>Arachnida</taxon>
        <taxon>Araneae</taxon>
        <taxon>Araneomorphae</taxon>
        <taxon>Entelegynae</taxon>
        <taxon>Araneoidea</taxon>
        <taxon>Araneidae</taxon>
        <taxon>Araneus</taxon>
    </lineage>
</organism>
<dbReference type="EMBL" id="BGPR01000167">
    <property type="protein sequence ID" value="GBM01276.1"/>
    <property type="molecule type" value="Genomic_DNA"/>
</dbReference>
<dbReference type="InterPro" id="IPR004875">
    <property type="entry name" value="DDE_SF_endonuclease_dom"/>
</dbReference>
<name>A0A4Y2CBN5_ARAVE</name>
<dbReference type="AlphaFoldDB" id="A0A4Y2CBN5"/>
<comment type="caution">
    <text evidence="2">The sequence shown here is derived from an EMBL/GenBank/DDBJ whole genome shotgun (WGS) entry which is preliminary data.</text>
</comment>
<evidence type="ECO:0000313" key="3">
    <source>
        <dbReference type="Proteomes" id="UP000499080"/>
    </source>
</evidence>
<dbReference type="GO" id="GO:0003677">
    <property type="term" value="F:DNA binding"/>
    <property type="evidence" value="ECO:0007669"/>
    <property type="project" value="TreeGrafter"/>
</dbReference>
<evidence type="ECO:0000313" key="2">
    <source>
        <dbReference type="EMBL" id="GBM01276.1"/>
    </source>
</evidence>
<dbReference type="InterPro" id="IPR050863">
    <property type="entry name" value="CenT-Element_Derived"/>
</dbReference>
<reference evidence="2 3" key="1">
    <citation type="journal article" date="2019" name="Sci. Rep.">
        <title>Orb-weaving spider Araneus ventricosus genome elucidates the spidroin gene catalogue.</title>
        <authorList>
            <person name="Kono N."/>
            <person name="Nakamura H."/>
            <person name="Ohtoshi R."/>
            <person name="Moran D.A.P."/>
            <person name="Shinohara A."/>
            <person name="Yoshida Y."/>
            <person name="Fujiwara M."/>
            <person name="Mori M."/>
            <person name="Tomita M."/>
            <person name="Arakawa K."/>
        </authorList>
    </citation>
    <scope>NUCLEOTIDE SEQUENCE [LARGE SCALE GENOMIC DNA]</scope>
</reference>